<evidence type="ECO:0000313" key="2">
    <source>
        <dbReference type="EMBL" id="MBP4142208.1"/>
    </source>
</evidence>
<proteinExistence type="predicted"/>
<feature type="domain" description="HMA" evidence="1">
    <location>
        <begin position="30"/>
        <end position="97"/>
    </location>
</feature>
<dbReference type="Gene3D" id="3.30.70.100">
    <property type="match status" value="1"/>
</dbReference>
<name>A0ABS5CUC5_9FLAO</name>
<dbReference type="InterPro" id="IPR006121">
    <property type="entry name" value="HMA_dom"/>
</dbReference>
<evidence type="ECO:0000259" key="1">
    <source>
        <dbReference type="PROSITE" id="PS50846"/>
    </source>
</evidence>
<comment type="caution">
    <text evidence="2">The sequence shown here is derived from an EMBL/GenBank/DDBJ whole genome shotgun (WGS) entry which is preliminary data.</text>
</comment>
<dbReference type="Pfam" id="PF00403">
    <property type="entry name" value="HMA"/>
    <property type="match status" value="1"/>
</dbReference>
<dbReference type="CDD" id="cd00371">
    <property type="entry name" value="HMA"/>
    <property type="match status" value="1"/>
</dbReference>
<dbReference type="EMBL" id="JAGFBU010000003">
    <property type="protein sequence ID" value="MBP4142208.1"/>
    <property type="molecule type" value="Genomic_DNA"/>
</dbReference>
<reference evidence="2 3" key="1">
    <citation type="submission" date="2021-03" db="EMBL/GenBank/DDBJ databases">
        <title>Flavobacterium Flabelliformis Sp. Nov. And Flavobacterium Geliluteum Sp. Nov., Two Novel Multidrug Resistant Psychrophilic Species Isolated From Antarctica.</title>
        <authorList>
            <person name="Kralova S."/>
            <person name="Busse H.J."/>
            <person name="Bezdicek M."/>
            <person name="Nykrynova M."/>
            <person name="Kroupova E."/>
            <person name="Krsek D."/>
            <person name="Sedlacek I."/>
        </authorList>
    </citation>
    <scope>NUCLEOTIDE SEQUENCE [LARGE SCALE GENOMIC DNA]</scope>
    <source>
        <strain evidence="2 3">P4023</strain>
    </source>
</reference>
<organism evidence="2 3">
    <name type="scientific">Flavobacterium flabelliforme</name>
    <dbReference type="NCBI Taxonomy" id="2816119"/>
    <lineage>
        <taxon>Bacteria</taxon>
        <taxon>Pseudomonadati</taxon>
        <taxon>Bacteroidota</taxon>
        <taxon>Flavobacteriia</taxon>
        <taxon>Flavobacteriales</taxon>
        <taxon>Flavobacteriaceae</taxon>
        <taxon>Flavobacterium</taxon>
    </lineage>
</organism>
<dbReference type="SUPFAM" id="SSF55008">
    <property type="entry name" value="HMA, heavy metal-associated domain"/>
    <property type="match status" value="1"/>
</dbReference>
<dbReference type="InterPro" id="IPR036163">
    <property type="entry name" value="HMA_dom_sf"/>
</dbReference>
<dbReference type="PROSITE" id="PS50846">
    <property type="entry name" value="HMA_2"/>
    <property type="match status" value="1"/>
</dbReference>
<protein>
    <submittedName>
        <fullName evidence="2">Heavy-metal-associated domain-containing protein</fullName>
    </submittedName>
</protein>
<dbReference type="Proteomes" id="UP000674217">
    <property type="component" value="Unassembled WGS sequence"/>
</dbReference>
<dbReference type="RefSeq" id="WP_210646138.1">
    <property type="nucleotide sequence ID" value="NZ_JAGFBU010000003.1"/>
</dbReference>
<sequence>MKNTFLILFFTLFTATISAQDGKKNQKAVIKTTLFCDHCKQCETCGGNFQSNMLKIKGVKMYELDEKNSTITVFYNSQKTNLETIKSGISKMGYDADDVKADVVAYEQLDDCCKKV</sequence>
<keyword evidence="3" id="KW-1185">Reference proteome</keyword>
<gene>
    <name evidence="2" type="ORF">J3S90_10380</name>
</gene>
<evidence type="ECO:0000313" key="3">
    <source>
        <dbReference type="Proteomes" id="UP000674217"/>
    </source>
</evidence>
<accession>A0ABS5CUC5</accession>